<evidence type="ECO:0000313" key="2">
    <source>
        <dbReference type="Proteomes" id="UP001470230"/>
    </source>
</evidence>
<proteinExistence type="predicted"/>
<accession>A0ABR2KEX1</accession>
<sequence>MKKKIATPLEKHRFYLNPSCGKIDEYECVLLSYLSNDIQLIVEQFLECYSPSNPQVKSISREAFDYSMNVVPYALRFNDGNEINSFFNRSLDLFINWIQKLPFSCDTKARRTYLIRILLYLSQIFVNPSFKARINDFCNTIRLCFLCEDKALNDDVKYTLIKILIIGCLDLKDALPEFRIMSQLLMELIVLYVTNEKPGWADKIIPNLVPLFKYKEFILIVGESFSASYFRAITDNMKTTVLLNFMISIINSYFPPLEKHHAFETAINCWLRLRSKKSRGKNNETNENNDSIFLRPWPTELIKSLFFNWFSIDFECMPGQVKGKKKSLPIFDLLRYGEPEKEPQVKKIAEQVIIKEFSSPETADKFWYIPVFSHYFLQNNSNFLLEDDHYELIFSFYDKFIKSKFSQDTEILTALLSLLNLIVELMLHLKKQDVIDRVLQLANSFPNTDVKLNLLASFLSFEVDRPTQIWQRLFTSMKEPSFAIKSYLFYIYSAFYALLKDNKFFSAYQLKKDFWEIIQKSIRDASEKTRDLYYLSLYAFSLHSRVFLKNPNESSFYVRSSIQANNNSFAYFLKNAILAGENCQGSMSAHQANDPSIIHFVTNRYIISIIDKNEIEVRSPLGINVFNVKWEKEPEFESLPFPTVNSNVKFNVPSKYVPEDDFGREILNIQNTIEKNTTTFKKYQKPKEKNNVFDSFHFLADLGFFTLNDAETARIVPIELVQQIAALDTIDAKPTFKIDLFQLFEEENLDSKESDFLNKFISDVCTDVKNLSFSTEICTIQYVSACKSNSKERAKDSGLIIILNETNYSVKKSSSQLNDFDCILILNLVPSSDYYFVEVFDKSGNIPLPFPSGLNTQLIHKDRLRNLISLTIMLYYANPYQQTRKDLAPNGPDRYSAKLKCRMEIIEQIYNFSSLAPESKAQMLARFLKLMNNA</sequence>
<keyword evidence="2" id="KW-1185">Reference proteome</keyword>
<dbReference type="Proteomes" id="UP001470230">
    <property type="component" value="Unassembled WGS sequence"/>
</dbReference>
<protein>
    <recommendedName>
        <fullName evidence="3">Rap-GAP domain-containing protein</fullName>
    </recommendedName>
</protein>
<dbReference type="SUPFAM" id="SSF48371">
    <property type="entry name" value="ARM repeat"/>
    <property type="match status" value="1"/>
</dbReference>
<organism evidence="1 2">
    <name type="scientific">Tritrichomonas musculus</name>
    <dbReference type="NCBI Taxonomy" id="1915356"/>
    <lineage>
        <taxon>Eukaryota</taxon>
        <taxon>Metamonada</taxon>
        <taxon>Parabasalia</taxon>
        <taxon>Tritrichomonadida</taxon>
        <taxon>Tritrichomonadidae</taxon>
        <taxon>Tritrichomonas</taxon>
    </lineage>
</organism>
<comment type="caution">
    <text evidence="1">The sequence shown here is derived from an EMBL/GenBank/DDBJ whole genome shotgun (WGS) entry which is preliminary data.</text>
</comment>
<evidence type="ECO:0008006" key="3">
    <source>
        <dbReference type="Google" id="ProtNLM"/>
    </source>
</evidence>
<evidence type="ECO:0000313" key="1">
    <source>
        <dbReference type="EMBL" id="KAK8889437.1"/>
    </source>
</evidence>
<name>A0ABR2KEX1_9EUKA</name>
<dbReference type="EMBL" id="JAPFFF010000005">
    <property type="protein sequence ID" value="KAK8889437.1"/>
    <property type="molecule type" value="Genomic_DNA"/>
</dbReference>
<gene>
    <name evidence="1" type="ORF">M9Y10_034184</name>
</gene>
<dbReference type="InterPro" id="IPR016024">
    <property type="entry name" value="ARM-type_fold"/>
</dbReference>
<reference evidence="1 2" key="1">
    <citation type="submission" date="2024-04" db="EMBL/GenBank/DDBJ databases">
        <title>Tritrichomonas musculus Genome.</title>
        <authorList>
            <person name="Alves-Ferreira E."/>
            <person name="Grigg M."/>
            <person name="Lorenzi H."/>
            <person name="Galac M."/>
        </authorList>
    </citation>
    <scope>NUCLEOTIDE SEQUENCE [LARGE SCALE GENOMIC DNA]</scope>
    <source>
        <strain evidence="1 2">EAF2021</strain>
    </source>
</reference>